<dbReference type="Gene3D" id="1.10.287.70">
    <property type="match status" value="1"/>
</dbReference>
<gene>
    <name evidence="3" type="ORF">DJ010_06320</name>
</gene>
<dbReference type="Pfam" id="PF07885">
    <property type="entry name" value="Ion_trans_2"/>
    <property type="match status" value="1"/>
</dbReference>
<evidence type="ECO:0000313" key="3">
    <source>
        <dbReference type="EMBL" id="PWN03694.1"/>
    </source>
</evidence>
<feature type="transmembrane region" description="Helical" evidence="1">
    <location>
        <begin position="74"/>
        <end position="92"/>
    </location>
</feature>
<feature type="transmembrane region" description="Helical" evidence="1">
    <location>
        <begin position="98"/>
        <end position="118"/>
    </location>
</feature>
<organism evidence="3 4">
    <name type="scientific">Nocardioides silvaticus</name>
    <dbReference type="NCBI Taxonomy" id="2201891"/>
    <lineage>
        <taxon>Bacteria</taxon>
        <taxon>Bacillati</taxon>
        <taxon>Actinomycetota</taxon>
        <taxon>Actinomycetes</taxon>
        <taxon>Propionibacteriales</taxon>
        <taxon>Nocardioidaceae</taxon>
        <taxon>Nocardioides</taxon>
    </lineage>
</organism>
<dbReference type="AlphaFoldDB" id="A0A316TND8"/>
<dbReference type="OrthoDB" id="4837979at2"/>
<keyword evidence="1" id="KW-0812">Transmembrane</keyword>
<dbReference type="Proteomes" id="UP000245507">
    <property type="component" value="Unassembled WGS sequence"/>
</dbReference>
<feature type="transmembrane region" description="Helical" evidence="1">
    <location>
        <begin position="125"/>
        <end position="149"/>
    </location>
</feature>
<protein>
    <submittedName>
        <fullName evidence="3">Ion channel</fullName>
    </submittedName>
</protein>
<keyword evidence="1" id="KW-0472">Membrane</keyword>
<feature type="transmembrane region" description="Helical" evidence="1">
    <location>
        <begin position="161"/>
        <end position="184"/>
    </location>
</feature>
<proteinExistence type="predicted"/>
<comment type="caution">
    <text evidence="3">The sequence shown here is derived from an EMBL/GenBank/DDBJ whole genome shotgun (WGS) entry which is preliminary data.</text>
</comment>
<evidence type="ECO:0000313" key="4">
    <source>
        <dbReference type="Proteomes" id="UP000245507"/>
    </source>
</evidence>
<sequence>MSPTSPDRGVSRYRVKCPERVRSDNHGCSVVQFRSVAPPDAVRTVARHPSAVLLVAQLVVVLAYPFLDGTTAGRAVVGVVQMCVVLIAAWAVRYTPVLSWVAVVLGLPAMVFAVLEAVTRDSDAVVIASAAFHVPFYLFVSYAMIRYLFHDDVVTRDELYAVGAAFTVVAWAFAYLYAAAQAIWPGSFVGYGADVAADQEWFELLYLSFTTLTSVGLSDVYPVHDHARSLVMVEQVAGVLYVALVIARLVGLSHLRKIKK</sequence>
<keyword evidence="4" id="KW-1185">Reference proteome</keyword>
<reference evidence="3 4" key="1">
    <citation type="submission" date="2018-05" db="EMBL/GenBank/DDBJ databases">
        <title>Nocardioides silvaticus genome.</title>
        <authorList>
            <person name="Li C."/>
            <person name="Wang G."/>
        </authorList>
    </citation>
    <scope>NUCLEOTIDE SEQUENCE [LARGE SCALE GENOMIC DNA]</scope>
    <source>
        <strain evidence="3 4">CCTCC AB 2018079</strain>
    </source>
</reference>
<feature type="domain" description="Potassium channel" evidence="2">
    <location>
        <begin position="185"/>
        <end position="250"/>
    </location>
</feature>
<dbReference type="EMBL" id="QGDD01000002">
    <property type="protein sequence ID" value="PWN03694.1"/>
    <property type="molecule type" value="Genomic_DNA"/>
</dbReference>
<keyword evidence="1" id="KW-1133">Transmembrane helix</keyword>
<accession>A0A316TND8</accession>
<evidence type="ECO:0000256" key="1">
    <source>
        <dbReference type="SAM" id="Phobius"/>
    </source>
</evidence>
<name>A0A316TND8_9ACTN</name>
<dbReference type="InterPro" id="IPR013099">
    <property type="entry name" value="K_chnl_dom"/>
</dbReference>
<dbReference type="SUPFAM" id="SSF81324">
    <property type="entry name" value="Voltage-gated potassium channels"/>
    <property type="match status" value="1"/>
</dbReference>
<feature type="transmembrane region" description="Helical" evidence="1">
    <location>
        <begin position="236"/>
        <end position="255"/>
    </location>
</feature>
<evidence type="ECO:0000259" key="2">
    <source>
        <dbReference type="Pfam" id="PF07885"/>
    </source>
</evidence>